<sequence length="122" mass="13330">MSLEELASDIELTDEQCPRSVAVVDSGTTSLRSVLHAHRDALLCDPDTAASIVRAAIAGQSVETIAMNESTVRIIIKATLHRCGVRTVQPLSEAEYQLLQGWIRGDRQWAEIKCSSMHLAKS</sequence>
<dbReference type="InterPro" id="IPR057180">
    <property type="entry name" value="DUF7858"/>
</dbReference>
<dbReference type="EMBL" id="JAKRVX010000001">
    <property type="protein sequence ID" value="MCL9816021.1"/>
    <property type="molecule type" value="Genomic_DNA"/>
</dbReference>
<comment type="caution">
    <text evidence="1">The sequence shown here is derived from an EMBL/GenBank/DDBJ whole genome shotgun (WGS) entry which is preliminary data.</text>
</comment>
<gene>
    <name evidence="1" type="ORF">AArcSt2_03600</name>
</gene>
<evidence type="ECO:0000313" key="2">
    <source>
        <dbReference type="Proteomes" id="UP001203207"/>
    </source>
</evidence>
<name>A0AAE3FVN2_9EURY</name>
<dbReference type="AlphaFoldDB" id="A0AAE3FVN2"/>
<organism evidence="1 2">
    <name type="scientific">Natronocalculus amylovorans</name>
    <dbReference type="NCBI Taxonomy" id="2917812"/>
    <lineage>
        <taxon>Archaea</taxon>
        <taxon>Methanobacteriati</taxon>
        <taxon>Methanobacteriota</taxon>
        <taxon>Stenosarchaea group</taxon>
        <taxon>Halobacteria</taxon>
        <taxon>Halobacteriales</taxon>
        <taxon>Haloferacaceae</taxon>
        <taxon>Natronocalculus</taxon>
    </lineage>
</organism>
<evidence type="ECO:0000313" key="1">
    <source>
        <dbReference type="EMBL" id="MCL9816021.1"/>
    </source>
</evidence>
<reference evidence="1" key="1">
    <citation type="journal article" date="2022" name="Syst. Appl. Microbiol.">
        <title>Natronocalculus amylovorans gen. nov., sp. nov., and Natranaeroarchaeum aerophilus sp. nov., dominant culturable amylolytic natronoarchaea from hypersaline soda lakes in southwestern Siberia.</title>
        <authorList>
            <person name="Sorokin D.Y."/>
            <person name="Elcheninov A.G."/>
            <person name="Khizhniak T.V."/>
            <person name="Koenen M."/>
            <person name="Bale N.J."/>
            <person name="Damste J.S.S."/>
            <person name="Kublanov I.V."/>
        </authorList>
    </citation>
    <scope>NUCLEOTIDE SEQUENCE</scope>
    <source>
        <strain evidence="1">AArc-St2</strain>
    </source>
</reference>
<dbReference type="Pfam" id="PF25257">
    <property type="entry name" value="DUF7858"/>
    <property type="match status" value="1"/>
</dbReference>
<protein>
    <submittedName>
        <fullName evidence="1">Uncharacterized protein</fullName>
    </submittedName>
</protein>
<keyword evidence="2" id="KW-1185">Reference proteome</keyword>
<reference evidence="1" key="2">
    <citation type="submission" date="2022-02" db="EMBL/GenBank/DDBJ databases">
        <authorList>
            <person name="Elcheninov A.G."/>
            <person name="Sorokin D.Y."/>
            <person name="Kublanov I.V."/>
        </authorList>
    </citation>
    <scope>NUCLEOTIDE SEQUENCE</scope>
    <source>
        <strain evidence="1">AArc-St2</strain>
    </source>
</reference>
<dbReference type="Proteomes" id="UP001203207">
    <property type="component" value="Unassembled WGS sequence"/>
</dbReference>
<dbReference type="RefSeq" id="WP_250582952.1">
    <property type="nucleotide sequence ID" value="NZ_JAKRVX010000001.1"/>
</dbReference>
<proteinExistence type="predicted"/>
<accession>A0AAE3FVN2</accession>